<keyword evidence="12 16" id="KW-0239">DNA-directed DNA polymerase</keyword>
<feature type="domain" description="UmuC" evidence="18">
    <location>
        <begin position="72"/>
        <end position="252"/>
    </location>
</feature>
<dbReference type="Gene3D" id="1.10.150.20">
    <property type="entry name" value="5' to 3' exonuclease, C-terminal subdomain"/>
    <property type="match status" value="1"/>
</dbReference>
<dbReference type="AlphaFoldDB" id="A0A1H0PXQ6"/>
<evidence type="ECO:0000256" key="2">
    <source>
        <dbReference type="ARBA" id="ARBA00010945"/>
    </source>
</evidence>
<evidence type="ECO:0000256" key="16">
    <source>
        <dbReference type="HAMAP-Rule" id="MF_01113"/>
    </source>
</evidence>
<feature type="site" description="Substrate discrimination" evidence="16">
    <location>
        <position position="81"/>
    </location>
</feature>
<dbReference type="SUPFAM" id="SSF100879">
    <property type="entry name" value="Lesion bypass DNA polymerase (Y-family), little finger domain"/>
    <property type="match status" value="1"/>
</dbReference>
<evidence type="ECO:0000256" key="9">
    <source>
        <dbReference type="ARBA" id="ARBA00022723"/>
    </source>
</evidence>
<evidence type="ECO:0000256" key="14">
    <source>
        <dbReference type="ARBA" id="ARBA00023204"/>
    </source>
</evidence>
<keyword evidence="6 16" id="KW-0808">Transferase</keyword>
<dbReference type="HAMAP" id="MF_01113">
    <property type="entry name" value="DNApol_IV"/>
    <property type="match status" value="1"/>
</dbReference>
<name>A0A1H0PXQ6_9BACT</name>
<dbReference type="Proteomes" id="UP000199073">
    <property type="component" value="Unassembled WGS sequence"/>
</dbReference>
<dbReference type="Pfam" id="PF21999">
    <property type="entry name" value="IMS_HHH_1"/>
    <property type="match status" value="1"/>
</dbReference>
<gene>
    <name evidence="16" type="primary">dinB</name>
    <name evidence="19" type="ORF">SAMN05660330_01809</name>
</gene>
<dbReference type="InterPro" id="IPR043502">
    <property type="entry name" value="DNA/RNA_pol_sf"/>
</dbReference>
<dbReference type="Gene3D" id="3.30.1490.100">
    <property type="entry name" value="DNA polymerase, Y-family, little finger domain"/>
    <property type="match status" value="1"/>
</dbReference>
<dbReference type="GO" id="GO:0000287">
    <property type="term" value="F:magnesium ion binding"/>
    <property type="evidence" value="ECO:0007669"/>
    <property type="project" value="UniProtKB-UniRule"/>
</dbReference>
<reference evidence="19 20" key="1">
    <citation type="submission" date="2016-10" db="EMBL/GenBank/DDBJ databases">
        <authorList>
            <person name="de Groot N.N."/>
        </authorList>
    </citation>
    <scope>NUCLEOTIDE SEQUENCE [LARGE SCALE GENOMIC DNA]</scope>
    <source>
        <strain evidence="19 20">DSM 12130</strain>
    </source>
</reference>
<dbReference type="GO" id="GO:0009432">
    <property type="term" value="P:SOS response"/>
    <property type="evidence" value="ECO:0007669"/>
    <property type="project" value="TreeGrafter"/>
</dbReference>
<keyword evidence="7 16" id="KW-0548">Nucleotidyltransferase</keyword>
<evidence type="ECO:0000256" key="17">
    <source>
        <dbReference type="SAM" id="MobiDB-lite"/>
    </source>
</evidence>
<keyword evidence="8 16" id="KW-0235">DNA replication</keyword>
<evidence type="ECO:0000259" key="18">
    <source>
        <dbReference type="PROSITE" id="PS50173"/>
    </source>
</evidence>
<dbReference type="Pfam" id="PF11799">
    <property type="entry name" value="IMS_C"/>
    <property type="match status" value="1"/>
</dbReference>
<comment type="similarity">
    <text evidence="2 16">Belongs to the DNA polymerase type-Y family.</text>
</comment>
<evidence type="ECO:0000256" key="11">
    <source>
        <dbReference type="ARBA" id="ARBA00022842"/>
    </source>
</evidence>
<keyword evidence="10 16" id="KW-0227">DNA damage</keyword>
<evidence type="ECO:0000256" key="4">
    <source>
        <dbReference type="ARBA" id="ARBA00022457"/>
    </source>
</evidence>
<organism evidence="19 20">
    <name type="scientific">Desulforhopalus singaporensis</name>
    <dbReference type="NCBI Taxonomy" id="91360"/>
    <lineage>
        <taxon>Bacteria</taxon>
        <taxon>Pseudomonadati</taxon>
        <taxon>Thermodesulfobacteriota</taxon>
        <taxon>Desulfobulbia</taxon>
        <taxon>Desulfobulbales</taxon>
        <taxon>Desulfocapsaceae</taxon>
        <taxon>Desulforhopalus</taxon>
    </lineage>
</organism>
<dbReference type="STRING" id="91360.SAMN05660330_01809"/>
<dbReference type="Pfam" id="PF00817">
    <property type="entry name" value="IMS"/>
    <property type="match status" value="1"/>
</dbReference>
<protein>
    <recommendedName>
        <fullName evidence="16">DNA polymerase IV</fullName>
        <shortName evidence="16">Pol IV</shortName>
        <ecNumber evidence="16">2.7.7.7</ecNumber>
    </recommendedName>
</protein>
<dbReference type="NCBIfam" id="NF002677">
    <property type="entry name" value="PRK02406.1"/>
    <property type="match status" value="1"/>
</dbReference>
<proteinExistence type="inferred from homology"/>
<evidence type="ECO:0000256" key="12">
    <source>
        <dbReference type="ARBA" id="ARBA00022932"/>
    </source>
</evidence>
<evidence type="ECO:0000256" key="15">
    <source>
        <dbReference type="ARBA" id="ARBA00049244"/>
    </source>
</evidence>
<dbReference type="GO" id="GO:0003887">
    <property type="term" value="F:DNA-directed DNA polymerase activity"/>
    <property type="evidence" value="ECO:0007669"/>
    <property type="project" value="UniProtKB-UniRule"/>
</dbReference>
<evidence type="ECO:0000256" key="10">
    <source>
        <dbReference type="ARBA" id="ARBA00022763"/>
    </source>
</evidence>
<dbReference type="FunFam" id="1.10.150.20:FF:000019">
    <property type="entry name" value="DNA polymerase IV"/>
    <property type="match status" value="1"/>
</dbReference>
<comment type="subcellular location">
    <subcellularLocation>
        <location evidence="1 16">Cytoplasm</location>
    </subcellularLocation>
</comment>
<evidence type="ECO:0000256" key="3">
    <source>
        <dbReference type="ARBA" id="ARBA00011245"/>
    </source>
</evidence>
<comment type="cofactor">
    <cofactor evidence="16">
        <name>Mg(2+)</name>
        <dbReference type="ChEBI" id="CHEBI:18420"/>
    </cofactor>
    <text evidence="16">Binds 2 magnesium ions per subunit.</text>
</comment>
<dbReference type="FunFam" id="3.30.1490.100:FF:000004">
    <property type="entry name" value="DNA polymerase IV"/>
    <property type="match status" value="1"/>
</dbReference>
<keyword evidence="9 16" id="KW-0479">Metal-binding</keyword>
<dbReference type="GO" id="GO:0005829">
    <property type="term" value="C:cytosol"/>
    <property type="evidence" value="ECO:0007669"/>
    <property type="project" value="TreeGrafter"/>
</dbReference>
<evidence type="ECO:0000256" key="8">
    <source>
        <dbReference type="ARBA" id="ARBA00022705"/>
    </source>
</evidence>
<dbReference type="Gene3D" id="3.40.1170.60">
    <property type="match status" value="1"/>
</dbReference>
<keyword evidence="4 16" id="KW-0515">Mutator protein</keyword>
<sequence length="426" mass="48197">MTQERNIILIFYLFYTHFLKKWPDRNNQDQNLTADHEPEPQNNPYRHGCLLCQRGTKRTRTSPQAMSPNRKIIHIDMDAFYASVEQRDTPAYRGKPVIVGGNPHSRGVVAACSYEARSFGVHSAMPCRKAATLCPHAVFVRPRMDRYKEVSNQVMDIFREYTDLVEPLSLDEAFLDVTDNPYHDSATLIARRIRQQIREKLNLTASAGVSCNKFLAKVASEINKPDGIATIPPEQAIAFINTLPVGKFFGVGRVTEQKMVKLGIKTGEDLAKRSRDSLIFHFGKAGSFFYDIARGKDTRRVEPSRQRKSLGSETTLSSDTSDLSEISTILGDLSEKLVRAMDTKHTCGCTLTLKVRYDNFETITRSVTVPRPIQGRDEIDHLLPRLLHATQAGTRKVRLLGLTLSKLTGPKKVPVQLYLPFMDRYR</sequence>
<feature type="binding site" evidence="16">
    <location>
        <position position="171"/>
    </location>
    <ligand>
        <name>Mg(2+)</name>
        <dbReference type="ChEBI" id="CHEBI:18420"/>
    </ligand>
</feature>
<dbReference type="GO" id="GO:0042276">
    <property type="term" value="P:error-prone translesion synthesis"/>
    <property type="evidence" value="ECO:0007669"/>
    <property type="project" value="TreeGrafter"/>
</dbReference>
<dbReference type="InterPro" id="IPR043128">
    <property type="entry name" value="Rev_trsase/Diguanyl_cyclase"/>
</dbReference>
<keyword evidence="11 16" id="KW-0460">Magnesium</keyword>
<dbReference type="Gene3D" id="3.30.70.270">
    <property type="match status" value="1"/>
</dbReference>
<dbReference type="PANTHER" id="PTHR11076">
    <property type="entry name" value="DNA REPAIR POLYMERASE UMUC / TRANSFERASE FAMILY MEMBER"/>
    <property type="match status" value="1"/>
</dbReference>
<feature type="region of interest" description="Disordered" evidence="17">
    <location>
        <begin position="300"/>
        <end position="319"/>
    </location>
</feature>
<keyword evidence="13 16" id="KW-0238">DNA-binding</keyword>
<comment type="function">
    <text evidence="16">Poorly processive, error-prone DNA polymerase involved in untargeted mutagenesis. Copies undamaged DNA at stalled replication forks, which arise in vivo from mismatched or misaligned primer ends. These misaligned primers can be extended by PolIV. Exhibits no 3'-5' exonuclease (proofreading) activity. May be involved in translesional synthesis, in conjunction with the beta clamp from PolIII.</text>
</comment>
<feature type="active site" evidence="16">
    <location>
        <position position="172"/>
    </location>
</feature>
<evidence type="ECO:0000313" key="20">
    <source>
        <dbReference type="Proteomes" id="UP000199073"/>
    </source>
</evidence>
<dbReference type="InterPro" id="IPR050116">
    <property type="entry name" value="DNA_polymerase-Y"/>
</dbReference>
<evidence type="ECO:0000256" key="1">
    <source>
        <dbReference type="ARBA" id="ARBA00004496"/>
    </source>
</evidence>
<evidence type="ECO:0000256" key="7">
    <source>
        <dbReference type="ARBA" id="ARBA00022695"/>
    </source>
</evidence>
<dbReference type="PROSITE" id="PS50173">
    <property type="entry name" value="UMUC"/>
    <property type="match status" value="1"/>
</dbReference>
<dbReference type="GO" id="GO:0006281">
    <property type="term" value="P:DNA repair"/>
    <property type="evidence" value="ECO:0007669"/>
    <property type="project" value="UniProtKB-UniRule"/>
</dbReference>
<dbReference type="GO" id="GO:0003684">
    <property type="term" value="F:damaged DNA binding"/>
    <property type="evidence" value="ECO:0007669"/>
    <property type="project" value="InterPro"/>
</dbReference>
<evidence type="ECO:0000256" key="13">
    <source>
        <dbReference type="ARBA" id="ARBA00023125"/>
    </source>
</evidence>
<evidence type="ECO:0000256" key="5">
    <source>
        <dbReference type="ARBA" id="ARBA00022490"/>
    </source>
</evidence>
<accession>A0A1H0PXQ6</accession>
<comment type="catalytic activity">
    <reaction evidence="15 16">
        <text>DNA(n) + a 2'-deoxyribonucleoside 5'-triphosphate = DNA(n+1) + diphosphate</text>
        <dbReference type="Rhea" id="RHEA:22508"/>
        <dbReference type="Rhea" id="RHEA-COMP:17339"/>
        <dbReference type="Rhea" id="RHEA-COMP:17340"/>
        <dbReference type="ChEBI" id="CHEBI:33019"/>
        <dbReference type="ChEBI" id="CHEBI:61560"/>
        <dbReference type="ChEBI" id="CHEBI:173112"/>
        <dbReference type="EC" id="2.7.7.7"/>
    </reaction>
</comment>
<dbReference type="GO" id="GO:0006261">
    <property type="term" value="P:DNA-templated DNA replication"/>
    <property type="evidence" value="ECO:0007669"/>
    <property type="project" value="UniProtKB-UniRule"/>
</dbReference>
<keyword evidence="20" id="KW-1185">Reference proteome</keyword>
<dbReference type="InterPro" id="IPR036775">
    <property type="entry name" value="DNA_pol_Y-fam_lit_finger_sf"/>
</dbReference>
<dbReference type="SUPFAM" id="SSF56672">
    <property type="entry name" value="DNA/RNA polymerases"/>
    <property type="match status" value="1"/>
</dbReference>
<dbReference type="InterPro" id="IPR017961">
    <property type="entry name" value="DNA_pol_Y-fam_little_finger"/>
</dbReference>
<dbReference type="CDD" id="cd03586">
    <property type="entry name" value="PolY_Pol_IV_kappa"/>
    <property type="match status" value="1"/>
</dbReference>
<keyword evidence="14 16" id="KW-0234">DNA repair</keyword>
<dbReference type="EMBL" id="FNJI01000010">
    <property type="protein sequence ID" value="SDP09957.1"/>
    <property type="molecule type" value="Genomic_DNA"/>
</dbReference>
<dbReference type="FunFam" id="3.40.1170.60:FF:000001">
    <property type="entry name" value="DNA polymerase IV"/>
    <property type="match status" value="1"/>
</dbReference>
<dbReference type="InterPro" id="IPR022880">
    <property type="entry name" value="DNApol_IV"/>
</dbReference>
<comment type="subunit">
    <text evidence="3 16">Monomer.</text>
</comment>
<evidence type="ECO:0000256" key="6">
    <source>
        <dbReference type="ARBA" id="ARBA00022679"/>
    </source>
</evidence>
<dbReference type="InterPro" id="IPR053848">
    <property type="entry name" value="IMS_HHH_1"/>
</dbReference>
<evidence type="ECO:0000313" key="19">
    <source>
        <dbReference type="EMBL" id="SDP09957.1"/>
    </source>
</evidence>
<keyword evidence="5 16" id="KW-0963">Cytoplasm</keyword>
<dbReference type="EC" id="2.7.7.7" evidence="16"/>
<dbReference type="InterPro" id="IPR001126">
    <property type="entry name" value="UmuC"/>
</dbReference>
<feature type="binding site" evidence="16">
    <location>
        <position position="76"/>
    </location>
    <ligand>
        <name>Mg(2+)</name>
        <dbReference type="ChEBI" id="CHEBI:18420"/>
    </ligand>
</feature>
<dbReference type="PANTHER" id="PTHR11076:SF33">
    <property type="entry name" value="DNA POLYMERASE KAPPA"/>
    <property type="match status" value="1"/>
</dbReference>